<dbReference type="EMBL" id="LAZR01044361">
    <property type="protein sequence ID" value="KKL04854.1"/>
    <property type="molecule type" value="Genomic_DNA"/>
</dbReference>
<name>A0A0F9A5L7_9ZZZZ</name>
<proteinExistence type="predicted"/>
<comment type="caution">
    <text evidence="1">The sequence shown here is derived from an EMBL/GenBank/DDBJ whole genome shotgun (WGS) entry which is preliminary data.</text>
</comment>
<organism evidence="1">
    <name type="scientific">marine sediment metagenome</name>
    <dbReference type="NCBI Taxonomy" id="412755"/>
    <lineage>
        <taxon>unclassified sequences</taxon>
        <taxon>metagenomes</taxon>
        <taxon>ecological metagenomes</taxon>
    </lineage>
</organism>
<accession>A0A0F9A5L7</accession>
<evidence type="ECO:0000313" key="1">
    <source>
        <dbReference type="EMBL" id="KKL04854.1"/>
    </source>
</evidence>
<gene>
    <name evidence="1" type="ORF">LCGC14_2611930</name>
</gene>
<dbReference type="AlphaFoldDB" id="A0A0F9A5L7"/>
<protein>
    <submittedName>
        <fullName evidence="1">Uncharacterized protein</fullName>
    </submittedName>
</protein>
<feature type="non-terminal residue" evidence="1">
    <location>
        <position position="124"/>
    </location>
</feature>
<reference evidence="1" key="1">
    <citation type="journal article" date="2015" name="Nature">
        <title>Complex archaea that bridge the gap between prokaryotes and eukaryotes.</title>
        <authorList>
            <person name="Spang A."/>
            <person name="Saw J.H."/>
            <person name="Jorgensen S.L."/>
            <person name="Zaremba-Niedzwiedzka K."/>
            <person name="Martijn J."/>
            <person name="Lind A.E."/>
            <person name="van Eijk R."/>
            <person name="Schleper C."/>
            <person name="Guy L."/>
            <person name="Ettema T.J."/>
        </authorList>
    </citation>
    <scope>NUCLEOTIDE SEQUENCE</scope>
</reference>
<sequence>MRSTLTLPEPVKGLLQRRFGGPKHTALKRGDCWATAVCSYAGMFPFERNELQRRMVLSDLALERAGKDPNVLHNWWQVTARFLREHHLPYLAVVSSEAVSPKYVYIASGGSPRGGFDHSTLAYG</sequence>